<evidence type="ECO:0000256" key="1">
    <source>
        <dbReference type="SAM" id="MobiDB-lite"/>
    </source>
</evidence>
<feature type="compositionally biased region" description="Polar residues" evidence="1">
    <location>
        <begin position="208"/>
        <end position="219"/>
    </location>
</feature>
<dbReference type="AlphaFoldDB" id="A0A2I0X5J5"/>
<keyword evidence="3" id="KW-1185">Reference proteome</keyword>
<dbReference type="Proteomes" id="UP000233837">
    <property type="component" value="Unassembled WGS sequence"/>
</dbReference>
<dbReference type="EMBL" id="KZ502136">
    <property type="protein sequence ID" value="PKU83176.1"/>
    <property type="molecule type" value="Genomic_DNA"/>
</dbReference>
<feature type="region of interest" description="Disordered" evidence="1">
    <location>
        <begin position="200"/>
        <end position="219"/>
    </location>
</feature>
<reference evidence="2 3" key="1">
    <citation type="journal article" date="2016" name="Sci. Rep.">
        <title>The Dendrobium catenatum Lindl. genome sequence provides insights into polysaccharide synthase, floral development and adaptive evolution.</title>
        <authorList>
            <person name="Zhang G.Q."/>
            <person name="Xu Q."/>
            <person name="Bian C."/>
            <person name="Tsai W.C."/>
            <person name="Yeh C.M."/>
            <person name="Liu K.W."/>
            <person name="Yoshida K."/>
            <person name="Zhang L.S."/>
            <person name="Chang S.B."/>
            <person name="Chen F."/>
            <person name="Shi Y."/>
            <person name="Su Y.Y."/>
            <person name="Zhang Y.Q."/>
            <person name="Chen L.J."/>
            <person name="Yin Y."/>
            <person name="Lin M."/>
            <person name="Huang H."/>
            <person name="Deng H."/>
            <person name="Wang Z.W."/>
            <person name="Zhu S.L."/>
            <person name="Zhao X."/>
            <person name="Deng C."/>
            <person name="Niu S.C."/>
            <person name="Huang J."/>
            <person name="Wang M."/>
            <person name="Liu G.H."/>
            <person name="Yang H.J."/>
            <person name="Xiao X.J."/>
            <person name="Hsiao Y.Y."/>
            <person name="Wu W.L."/>
            <person name="Chen Y.Y."/>
            <person name="Mitsuda N."/>
            <person name="Ohme-Takagi M."/>
            <person name="Luo Y.B."/>
            <person name="Van de Peer Y."/>
            <person name="Liu Z.J."/>
        </authorList>
    </citation>
    <scope>NUCLEOTIDE SEQUENCE [LARGE SCALE GENOMIC DNA]</scope>
    <source>
        <tissue evidence="2">The whole plant</tissue>
    </source>
</reference>
<accession>A0A2I0X5J5</accession>
<protein>
    <submittedName>
        <fullName evidence="2">Uncharacterized protein</fullName>
    </submittedName>
</protein>
<evidence type="ECO:0000313" key="2">
    <source>
        <dbReference type="EMBL" id="PKU83176.1"/>
    </source>
</evidence>
<evidence type="ECO:0000313" key="3">
    <source>
        <dbReference type="Proteomes" id="UP000233837"/>
    </source>
</evidence>
<gene>
    <name evidence="2" type="ORF">MA16_Dca007834</name>
</gene>
<name>A0A2I0X5J5_9ASPA</name>
<reference evidence="2 3" key="2">
    <citation type="journal article" date="2017" name="Nature">
        <title>The Apostasia genome and the evolution of orchids.</title>
        <authorList>
            <person name="Zhang G.Q."/>
            <person name="Liu K.W."/>
            <person name="Li Z."/>
            <person name="Lohaus R."/>
            <person name="Hsiao Y.Y."/>
            <person name="Niu S.C."/>
            <person name="Wang J.Y."/>
            <person name="Lin Y.C."/>
            <person name="Xu Q."/>
            <person name="Chen L.J."/>
            <person name="Yoshida K."/>
            <person name="Fujiwara S."/>
            <person name="Wang Z.W."/>
            <person name="Zhang Y.Q."/>
            <person name="Mitsuda N."/>
            <person name="Wang M."/>
            <person name="Liu G.H."/>
            <person name="Pecoraro L."/>
            <person name="Huang H.X."/>
            <person name="Xiao X.J."/>
            <person name="Lin M."/>
            <person name="Wu X.Y."/>
            <person name="Wu W.L."/>
            <person name="Chen Y.Y."/>
            <person name="Chang S.B."/>
            <person name="Sakamoto S."/>
            <person name="Ohme-Takagi M."/>
            <person name="Yagi M."/>
            <person name="Zeng S.J."/>
            <person name="Shen C.Y."/>
            <person name="Yeh C.M."/>
            <person name="Luo Y.B."/>
            <person name="Tsai W.C."/>
            <person name="Van de Peer Y."/>
            <person name="Liu Z.J."/>
        </authorList>
    </citation>
    <scope>NUCLEOTIDE SEQUENCE [LARGE SCALE GENOMIC DNA]</scope>
    <source>
        <tissue evidence="2">The whole plant</tissue>
    </source>
</reference>
<proteinExistence type="predicted"/>
<sequence>MLIQKVDTPSNASPLTIFRIYGRSEEVVISESEVIVESLADQNANVQDLVPDPMKDAENVDPLADRNSNVKDLVADPLKHAKINCQIVEDAEIKEGDEVVISHNSNLVVEPVVAHNSYFEFNQSHALIAEIRADITDSILVNVPVDDAAISVDQQKNAEILEIQNLNFEFPQNLEADKEINNSETKLLSERLAEPNSVIGVNSKDGMTESNLMRSRSQS</sequence>
<organism evidence="2 3">
    <name type="scientific">Dendrobium catenatum</name>
    <dbReference type="NCBI Taxonomy" id="906689"/>
    <lineage>
        <taxon>Eukaryota</taxon>
        <taxon>Viridiplantae</taxon>
        <taxon>Streptophyta</taxon>
        <taxon>Embryophyta</taxon>
        <taxon>Tracheophyta</taxon>
        <taxon>Spermatophyta</taxon>
        <taxon>Magnoliopsida</taxon>
        <taxon>Liliopsida</taxon>
        <taxon>Asparagales</taxon>
        <taxon>Orchidaceae</taxon>
        <taxon>Epidendroideae</taxon>
        <taxon>Malaxideae</taxon>
        <taxon>Dendrobiinae</taxon>
        <taxon>Dendrobium</taxon>
    </lineage>
</organism>